<keyword evidence="2" id="KW-1185">Reference proteome</keyword>
<organism evidence="1 2">
    <name type="scientific">Arctium lappa</name>
    <name type="common">Greater burdock</name>
    <name type="synonym">Lappa major</name>
    <dbReference type="NCBI Taxonomy" id="4217"/>
    <lineage>
        <taxon>Eukaryota</taxon>
        <taxon>Viridiplantae</taxon>
        <taxon>Streptophyta</taxon>
        <taxon>Embryophyta</taxon>
        <taxon>Tracheophyta</taxon>
        <taxon>Spermatophyta</taxon>
        <taxon>Magnoliopsida</taxon>
        <taxon>eudicotyledons</taxon>
        <taxon>Gunneridae</taxon>
        <taxon>Pentapetalae</taxon>
        <taxon>asterids</taxon>
        <taxon>campanulids</taxon>
        <taxon>Asterales</taxon>
        <taxon>Asteraceae</taxon>
        <taxon>Carduoideae</taxon>
        <taxon>Cardueae</taxon>
        <taxon>Arctiinae</taxon>
        <taxon>Arctium</taxon>
    </lineage>
</organism>
<protein>
    <submittedName>
        <fullName evidence="1">Uncharacterized protein</fullName>
    </submittedName>
</protein>
<gene>
    <name evidence="1" type="ORF">L6452_12728</name>
</gene>
<evidence type="ECO:0000313" key="2">
    <source>
        <dbReference type="Proteomes" id="UP001055879"/>
    </source>
</evidence>
<evidence type="ECO:0000313" key="1">
    <source>
        <dbReference type="EMBL" id="KAI3749127.1"/>
    </source>
</evidence>
<reference evidence="2" key="1">
    <citation type="journal article" date="2022" name="Mol. Ecol. Resour.">
        <title>The genomes of chicory, endive, great burdock and yacon provide insights into Asteraceae palaeo-polyploidization history and plant inulin production.</title>
        <authorList>
            <person name="Fan W."/>
            <person name="Wang S."/>
            <person name="Wang H."/>
            <person name="Wang A."/>
            <person name="Jiang F."/>
            <person name="Liu H."/>
            <person name="Zhao H."/>
            <person name="Xu D."/>
            <person name="Zhang Y."/>
        </authorList>
    </citation>
    <scope>NUCLEOTIDE SEQUENCE [LARGE SCALE GENOMIC DNA]</scope>
    <source>
        <strain evidence="2">cv. Niubang</strain>
    </source>
</reference>
<sequence length="768" mass="85776">MLLAAYNLVVKVLNRSIVRSEYFSFWIWVLHRSVYGVLDETRRWSFDRWSFDRLAVRPIGRSTDVSFDRTHVRPKVMFDRRSCSTEGRVDRGSNRLKQAIIRKKSEALCSYVPCFGHLVHVLARDRHRVAMISKVILAVGLVGTEGATLGSTFSVFSVILVPFFCMIAFSRTMVNTRSHPEGQEADIPTTDHPLATVVGETVRVSNVLGGGPEHIPRRNLEANEPIIEEVTAESRMMDRMMLAMNRAMAQQQEVFLKLLEDRDTNNRRPETVGENAIVAGSGGTGPVISPVVTATLGVNRTTRTCTFKAFLGCRPPEFKGSDNPLDCMAWVREMEQAFRSSECGEEQRVIFGSRMLRGIALTWWDVYSASLEPTVLDQLSWSTFKEKLLEEYCNERSLDRIKDEFQNLKKGGMSVREYNRLFMDKLGFVGHLVPTEKDKIKAYIKGLPSDMMSMVRVTKTSTLREAMEEAQLMEDAYSLGRDQGGRQVEKRKWEGSSMPSKKPFYANSSTQRGADPRRDARWCSKCRSKHFGPCNFVPGTCYKCGKTGHTFRDCPLKGQVCFECREPGHVRAECPKLKTGGSGGKKLETPRSTGRAFQMSSEEAKASVDVVSGTFSLNSVPTRVLFDSGASYSFISELFCQRLAMSMSMLENAVVVEIANGGQVLIRSILKDCILELKGKKFPINLLPMQIGGFDVVVGMDWLSKNQAEIVCSKKMIRLPMANGEATIIYGEGRKSDVAIISGGARVSRCVSGELARVAARSCCGLSY</sequence>
<proteinExistence type="predicted"/>
<name>A0ACB9DS63_ARCLA</name>
<accession>A0ACB9DS63</accession>
<reference evidence="1 2" key="2">
    <citation type="journal article" date="2022" name="Mol. Ecol. Resour.">
        <title>The genomes of chicory, endive, great burdock and yacon provide insights into Asteraceae paleo-polyploidization history and plant inulin production.</title>
        <authorList>
            <person name="Fan W."/>
            <person name="Wang S."/>
            <person name="Wang H."/>
            <person name="Wang A."/>
            <person name="Jiang F."/>
            <person name="Liu H."/>
            <person name="Zhao H."/>
            <person name="Xu D."/>
            <person name="Zhang Y."/>
        </authorList>
    </citation>
    <scope>NUCLEOTIDE SEQUENCE [LARGE SCALE GENOMIC DNA]</scope>
    <source>
        <strain evidence="2">cv. Niubang</strain>
    </source>
</reference>
<dbReference type="Proteomes" id="UP001055879">
    <property type="component" value="Linkage Group LG03"/>
</dbReference>
<dbReference type="EMBL" id="CM042049">
    <property type="protein sequence ID" value="KAI3749127.1"/>
    <property type="molecule type" value="Genomic_DNA"/>
</dbReference>
<comment type="caution">
    <text evidence="1">The sequence shown here is derived from an EMBL/GenBank/DDBJ whole genome shotgun (WGS) entry which is preliminary data.</text>
</comment>